<dbReference type="InterPro" id="IPR036291">
    <property type="entry name" value="NAD(P)-bd_dom_sf"/>
</dbReference>
<evidence type="ECO:0000256" key="3">
    <source>
        <dbReference type="SAM" id="MobiDB-lite"/>
    </source>
</evidence>
<dbReference type="PANTHER" id="PTHR48107">
    <property type="entry name" value="NADPH-DEPENDENT ALDEHYDE REDUCTASE-LIKE PROTEIN, CHLOROPLASTIC-RELATED"/>
    <property type="match status" value="1"/>
</dbReference>
<feature type="region of interest" description="Disordered" evidence="3">
    <location>
        <begin position="1"/>
        <end position="21"/>
    </location>
</feature>
<dbReference type="CDD" id="cd05233">
    <property type="entry name" value="SDR_c"/>
    <property type="match status" value="1"/>
</dbReference>
<gene>
    <name evidence="4" type="ORF">SCMU_00740</name>
</gene>
<dbReference type="Gene3D" id="3.40.50.720">
    <property type="entry name" value="NAD(P)-binding Rossmann-like Domain"/>
    <property type="match status" value="1"/>
</dbReference>
<reference evidence="4 5" key="1">
    <citation type="journal article" date="2021" name="J. Biosci. Bioeng.">
        <title>Identification and characterization of a chc gene cluster responsible for the aromatization pathway of cyclohexanecarboxylate degradation in Sinomonas cyclohexanicum ATCC 51369.</title>
        <authorList>
            <person name="Yamamoto T."/>
            <person name="Hasegawa Y."/>
            <person name="Lau P.C.K."/>
            <person name="Iwaki H."/>
        </authorList>
    </citation>
    <scope>NUCLEOTIDE SEQUENCE [LARGE SCALE GENOMIC DNA]</scope>
    <source>
        <strain evidence="4 5">ATCC 51369</strain>
    </source>
</reference>
<evidence type="ECO:0000313" key="4">
    <source>
        <dbReference type="EMBL" id="BCT74232.1"/>
    </source>
</evidence>
<dbReference type="SUPFAM" id="SSF51735">
    <property type="entry name" value="NAD(P)-binding Rossmann-fold domains"/>
    <property type="match status" value="1"/>
</dbReference>
<dbReference type="Proteomes" id="UP001319861">
    <property type="component" value="Chromosome"/>
</dbReference>
<protein>
    <submittedName>
        <fullName evidence="4">Short-chain dehydrogenase</fullName>
    </submittedName>
</protein>
<dbReference type="InterPro" id="IPR002347">
    <property type="entry name" value="SDR_fam"/>
</dbReference>
<dbReference type="RefSeq" id="WP_229230991.1">
    <property type="nucleotide sequence ID" value="NZ_AP024525.1"/>
</dbReference>
<evidence type="ECO:0000256" key="2">
    <source>
        <dbReference type="ARBA" id="ARBA00023002"/>
    </source>
</evidence>
<dbReference type="EMBL" id="AP024525">
    <property type="protein sequence ID" value="BCT74232.1"/>
    <property type="molecule type" value="Genomic_DNA"/>
</dbReference>
<sequence length="270" mass="28394">MTADQSRDDPRRGDPQHREGRPLALLTGVGREAGIGAGIARELARQGWDLALSYWRPYDARMPWGVQEHDVGRLAGELRGLGAVVATIEADLSDPAVPARLLAQAGSDRPVRALVLSHAESVDSGLLDTDVESFDRHVAVNARASWLLVAAFAEQFPEAWHGLGRIVALTSDHIVGNMPYGASKGALDRIVVAAARELGPRGIAANALNPGPIDTGWMDAPTRAVLAARQPWGQLGTPADVAAVVAFLLSGPGGWVNGQLLHADGGFSAP</sequence>
<dbReference type="PROSITE" id="PS00061">
    <property type="entry name" value="ADH_SHORT"/>
    <property type="match status" value="1"/>
</dbReference>
<comment type="similarity">
    <text evidence="1">Belongs to the short-chain dehydrogenases/reductases (SDR) family.</text>
</comment>
<dbReference type="PRINTS" id="PR00081">
    <property type="entry name" value="GDHRDH"/>
</dbReference>
<accession>A0ABN6FDY4</accession>
<proteinExistence type="inferred from homology"/>
<dbReference type="InterPro" id="IPR020904">
    <property type="entry name" value="Sc_DH/Rdtase_CS"/>
</dbReference>
<dbReference type="PANTHER" id="PTHR48107:SF7">
    <property type="entry name" value="RE15974P"/>
    <property type="match status" value="1"/>
</dbReference>
<dbReference type="Pfam" id="PF13561">
    <property type="entry name" value="adh_short_C2"/>
    <property type="match status" value="1"/>
</dbReference>
<evidence type="ECO:0000256" key="1">
    <source>
        <dbReference type="ARBA" id="ARBA00006484"/>
    </source>
</evidence>
<evidence type="ECO:0000313" key="5">
    <source>
        <dbReference type="Proteomes" id="UP001319861"/>
    </source>
</evidence>
<name>A0ABN6FDY4_SINCY</name>
<keyword evidence="5" id="KW-1185">Reference proteome</keyword>
<keyword evidence="2" id="KW-0560">Oxidoreductase</keyword>
<organism evidence="4 5">
    <name type="scientific">Sinomonas cyclohexanicum</name>
    <name type="common">Corynebacterium cyclohexanicum</name>
    <dbReference type="NCBI Taxonomy" id="322009"/>
    <lineage>
        <taxon>Bacteria</taxon>
        <taxon>Bacillati</taxon>
        <taxon>Actinomycetota</taxon>
        <taxon>Actinomycetes</taxon>
        <taxon>Micrococcales</taxon>
        <taxon>Micrococcaceae</taxon>
        <taxon>Sinomonas</taxon>
    </lineage>
</organism>